<evidence type="ECO:0000313" key="1">
    <source>
        <dbReference type="EMBL" id="RFD75278.1"/>
    </source>
</evidence>
<organism evidence="1 2">
    <name type="scientific">Gardnerella vaginalis</name>
    <dbReference type="NCBI Taxonomy" id="2702"/>
    <lineage>
        <taxon>Bacteria</taxon>
        <taxon>Bacillati</taxon>
        <taxon>Actinomycetota</taxon>
        <taxon>Actinomycetes</taxon>
        <taxon>Bifidobacteriales</taxon>
        <taxon>Bifidobacteriaceae</taxon>
        <taxon>Gardnerella</taxon>
    </lineage>
</organism>
<gene>
    <name evidence="1" type="ORF">AXE76_03605</name>
</gene>
<reference evidence="1 2" key="1">
    <citation type="submission" date="2016-02" db="EMBL/GenBank/DDBJ databases">
        <title>Gardnerella vaginalis Subgroups Defined by cpn60 Sequencing and Sialidase Activity in Isolates from Canada, Belgium and Kenya.</title>
        <authorList>
            <person name="Schellenberg J."/>
            <person name="Paramel Jayaprakash T."/>
            <person name="Withana Gamage N."/>
            <person name="Patterson M.H."/>
            <person name="Vaneechoutte M."/>
            <person name="Hill J.E."/>
        </authorList>
    </citation>
    <scope>NUCLEOTIDE SEQUENCE [LARGE SCALE GENOMIC DNA]</scope>
    <source>
        <strain evidence="1 2">N160</strain>
    </source>
</reference>
<keyword evidence="2" id="KW-1185">Reference proteome</keyword>
<dbReference type="AlphaFoldDB" id="A0A3E1IRF8"/>
<evidence type="ECO:0000313" key="2">
    <source>
        <dbReference type="Proteomes" id="UP000258888"/>
    </source>
</evidence>
<sequence length="120" mass="13932">MPCSVKAYGKYLKPPQLEVKFLHLKFLNSSAHMQLFYKTLQEKQQIDGRDQNDHKRRRIYRQMFPKPAKTTTNAGKVAHVWSDTQPQTLQTRENHPAFGEPRCAALKQVVSAHKTQQNSQ</sequence>
<protein>
    <submittedName>
        <fullName evidence="1">Uncharacterized protein</fullName>
    </submittedName>
</protein>
<name>A0A3E1IRF8_GARVA</name>
<comment type="caution">
    <text evidence="1">The sequence shown here is derived from an EMBL/GenBank/DDBJ whole genome shotgun (WGS) entry which is preliminary data.</text>
</comment>
<dbReference type="Proteomes" id="UP000258888">
    <property type="component" value="Unassembled WGS sequence"/>
</dbReference>
<proteinExistence type="predicted"/>
<accession>A0A3E1IRF8</accession>
<dbReference type="EMBL" id="LSLH01000001">
    <property type="protein sequence ID" value="RFD75278.1"/>
    <property type="molecule type" value="Genomic_DNA"/>
</dbReference>